<dbReference type="EMBL" id="OX596117">
    <property type="protein sequence ID" value="CAN0485584.1"/>
    <property type="molecule type" value="Genomic_DNA"/>
</dbReference>
<accession>A0AC59ZPX9</accession>
<dbReference type="Proteomes" id="UP001162501">
    <property type="component" value="Chromosome 33"/>
</dbReference>
<gene>
    <name evidence="1" type="ORF">MRATA1EN22A_LOCUS21245</name>
</gene>
<reference evidence="1" key="2">
    <citation type="submission" date="2025-03" db="EMBL/GenBank/DDBJ databases">
        <authorList>
            <consortium name="ELIXIR-Norway"/>
            <consortium name="Elixir Norway"/>
        </authorList>
    </citation>
    <scope>NUCLEOTIDE SEQUENCE</scope>
</reference>
<name>A0AC59ZPX9_RANTA</name>
<evidence type="ECO:0000313" key="1">
    <source>
        <dbReference type="EMBL" id="CAN0485584.1"/>
    </source>
</evidence>
<feature type="non-terminal residue" evidence="1">
    <location>
        <position position="1"/>
    </location>
</feature>
<sequence length="59" mass="5892">PPCPSPTPGVCSNSCLSGHHGPFPSPGDLPNPGIEPRSPILQVDSLPAGPQGKPKNTGV</sequence>
<protein>
    <submittedName>
        <fullName evidence="1">Uncharacterized protein</fullName>
    </submittedName>
</protein>
<proteinExistence type="predicted"/>
<evidence type="ECO:0000313" key="2">
    <source>
        <dbReference type="Proteomes" id="UP001162501"/>
    </source>
</evidence>
<organism evidence="1 2">
    <name type="scientific">Rangifer tarandus platyrhynchus</name>
    <name type="common">Svalbard reindeer</name>
    <dbReference type="NCBI Taxonomy" id="3082113"/>
    <lineage>
        <taxon>Eukaryota</taxon>
        <taxon>Metazoa</taxon>
        <taxon>Chordata</taxon>
        <taxon>Craniata</taxon>
        <taxon>Vertebrata</taxon>
        <taxon>Euteleostomi</taxon>
        <taxon>Mammalia</taxon>
        <taxon>Eutheria</taxon>
        <taxon>Laurasiatheria</taxon>
        <taxon>Artiodactyla</taxon>
        <taxon>Ruminantia</taxon>
        <taxon>Pecora</taxon>
        <taxon>Cervidae</taxon>
        <taxon>Odocoileinae</taxon>
        <taxon>Rangifer</taxon>
    </lineage>
</organism>
<reference evidence="1" key="1">
    <citation type="submission" date="2023-05" db="EMBL/GenBank/DDBJ databases">
        <authorList>
            <consortium name="ELIXIR-Norway"/>
        </authorList>
    </citation>
    <scope>NUCLEOTIDE SEQUENCE</scope>
</reference>
<feature type="non-terminal residue" evidence="1">
    <location>
        <position position="59"/>
    </location>
</feature>